<evidence type="ECO:0000256" key="14">
    <source>
        <dbReference type="ARBA" id="ARBA00074243"/>
    </source>
</evidence>
<feature type="transmembrane region" description="Helical" evidence="18">
    <location>
        <begin position="106"/>
        <end position="129"/>
    </location>
</feature>
<evidence type="ECO:0000256" key="15">
    <source>
        <dbReference type="ARBA" id="ARBA00081050"/>
    </source>
</evidence>
<evidence type="ECO:0000256" key="4">
    <source>
        <dbReference type="ARBA" id="ARBA00011738"/>
    </source>
</evidence>
<comment type="similarity">
    <text evidence="3">Belongs to the DNA/RNA non-specific endonuclease family.</text>
</comment>
<evidence type="ECO:0000259" key="21">
    <source>
        <dbReference type="SMART" id="SM00892"/>
    </source>
</evidence>
<organism evidence="22 23">
    <name type="scientific">Sus scrofa</name>
    <name type="common">Pig</name>
    <dbReference type="NCBI Taxonomy" id="9823"/>
    <lineage>
        <taxon>Eukaryota</taxon>
        <taxon>Metazoa</taxon>
        <taxon>Chordata</taxon>
        <taxon>Craniata</taxon>
        <taxon>Vertebrata</taxon>
        <taxon>Euteleostomi</taxon>
        <taxon>Mammalia</taxon>
        <taxon>Eutheria</taxon>
        <taxon>Laurasiatheria</taxon>
        <taxon>Artiodactyla</taxon>
        <taxon>Suina</taxon>
        <taxon>Suidae</taxon>
        <taxon>Sus</taxon>
    </lineage>
</organism>
<comment type="function">
    <text evidence="13">Endo/exonuclease with nicking activity towards supercoiled DNA, a preference for single-stranded DNA and 5'-3' exonuclease activity.</text>
</comment>
<evidence type="ECO:0000256" key="19">
    <source>
        <dbReference type="SAM" id="SignalP"/>
    </source>
</evidence>
<dbReference type="InterPro" id="IPR044925">
    <property type="entry name" value="His-Me_finger_sf"/>
</dbReference>
<evidence type="ECO:0000256" key="18">
    <source>
        <dbReference type="SAM" id="Phobius"/>
    </source>
</evidence>
<dbReference type="InterPro" id="IPR040255">
    <property type="entry name" value="Non-specific_endonuclease"/>
</dbReference>
<dbReference type="GO" id="GO:0004519">
    <property type="term" value="F:endonuclease activity"/>
    <property type="evidence" value="ECO:0007669"/>
    <property type="project" value="UniProtKB-KW"/>
</dbReference>
<dbReference type="Ensembl" id="ENSSSCT00030025971.1">
    <property type="protein sequence ID" value="ENSSSCP00030011596.1"/>
    <property type="gene ID" value="ENSSSCG00030018802.1"/>
</dbReference>
<dbReference type="AlphaFoldDB" id="A0A8D0VVR3"/>
<evidence type="ECO:0000256" key="9">
    <source>
        <dbReference type="ARBA" id="ARBA00022801"/>
    </source>
</evidence>
<evidence type="ECO:0000256" key="10">
    <source>
        <dbReference type="ARBA" id="ARBA00022946"/>
    </source>
</evidence>
<evidence type="ECO:0000256" key="17">
    <source>
        <dbReference type="PIRSR" id="PIRSR640255-2"/>
    </source>
</evidence>
<dbReference type="PANTHER" id="PTHR13966">
    <property type="entry name" value="ENDONUCLEASE RELATED"/>
    <property type="match status" value="1"/>
</dbReference>
<evidence type="ECO:0000256" key="16">
    <source>
        <dbReference type="PIRSR" id="PIRSR640255-1"/>
    </source>
</evidence>
<dbReference type="SUPFAM" id="SSF54060">
    <property type="entry name" value="His-Me finger endonucleases"/>
    <property type="match status" value="1"/>
</dbReference>
<evidence type="ECO:0000256" key="7">
    <source>
        <dbReference type="ARBA" id="ARBA00022759"/>
    </source>
</evidence>
<protein>
    <recommendedName>
        <fullName evidence="14">Nuclease EXOG, mitochondrial</fullName>
    </recommendedName>
    <alternativeName>
        <fullName evidence="15">Endonuclease G-like 1</fullName>
    </alternativeName>
</protein>
<dbReference type="InterPro" id="IPR044929">
    <property type="entry name" value="DNA/RNA_non-sp_Endonuclease_sf"/>
</dbReference>
<dbReference type="Gene3D" id="3.40.570.10">
    <property type="entry name" value="Extracellular Endonuclease, subunit A"/>
    <property type="match status" value="1"/>
</dbReference>
<reference evidence="22" key="1">
    <citation type="submission" date="2025-08" db="UniProtKB">
        <authorList>
            <consortium name="Ensembl"/>
        </authorList>
    </citation>
    <scope>IDENTIFICATION</scope>
</reference>
<feature type="chain" id="PRO_5034235742" description="Nuclease EXOG, mitochondrial" evidence="19">
    <location>
        <begin position="22"/>
        <end position="458"/>
    </location>
</feature>
<evidence type="ECO:0000259" key="20">
    <source>
        <dbReference type="SMART" id="SM00477"/>
    </source>
</evidence>
<dbReference type="SMART" id="SM00892">
    <property type="entry name" value="Endonuclease_NS"/>
    <property type="match status" value="1"/>
</dbReference>
<comment type="subcellular location">
    <subcellularLocation>
        <location evidence="2">Mitochondrion inner membrane</location>
    </subcellularLocation>
</comment>
<evidence type="ECO:0000256" key="2">
    <source>
        <dbReference type="ARBA" id="ARBA00004273"/>
    </source>
</evidence>
<keyword evidence="18" id="KW-0812">Transmembrane</keyword>
<evidence type="ECO:0000256" key="13">
    <source>
        <dbReference type="ARBA" id="ARBA00053281"/>
    </source>
</evidence>
<dbReference type="CDD" id="cd00091">
    <property type="entry name" value="NUC"/>
    <property type="match status" value="1"/>
</dbReference>
<keyword evidence="5" id="KW-0540">Nuclease</keyword>
<keyword evidence="18" id="KW-1133">Transmembrane helix</keyword>
<dbReference type="GO" id="GO:0005743">
    <property type="term" value="C:mitochondrial inner membrane"/>
    <property type="evidence" value="ECO:0007669"/>
    <property type="project" value="UniProtKB-SubCell"/>
</dbReference>
<dbReference type="Pfam" id="PF01223">
    <property type="entry name" value="Endonuclease_NS"/>
    <property type="match status" value="1"/>
</dbReference>
<dbReference type="Proteomes" id="UP000694570">
    <property type="component" value="Unplaced"/>
</dbReference>
<evidence type="ECO:0000256" key="12">
    <source>
        <dbReference type="ARBA" id="ARBA00023136"/>
    </source>
</evidence>
<feature type="active site" description="Proton acceptor" evidence="16">
    <location>
        <position position="230"/>
    </location>
</feature>
<keyword evidence="8" id="KW-0999">Mitochondrion inner membrane</keyword>
<dbReference type="GO" id="GO:0046872">
    <property type="term" value="F:metal ion binding"/>
    <property type="evidence" value="ECO:0007669"/>
    <property type="project" value="UniProtKB-KW"/>
</dbReference>
<evidence type="ECO:0000313" key="23">
    <source>
        <dbReference type="Proteomes" id="UP000694570"/>
    </source>
</evidence>
<evidence type="ECO:0000256" key="8">
    <source>
        <dbReference type="ARBA" id="ARBA00022792"/>
    </source>
</evidence>
<dbReference type="InterPro" id="IPR001604">
    <property type="entry name" value="Endo_G_ENPP1-like_dom"/>
</dbReference>
<dbReference type="FunFam" id="3.40.570.10:FF:000003">
    <property type="entry name" value="Nuclease EXOG, mitochondrial"/>
    <property type="match status" value="1"/>
</dbReference>
<feature type="binding site" evidence="17">
    <location>
        <position position="261"/>
    </location>
    <ligand>
        <name>Mg(2+)</name>
        <dbReference type="ChEBI" id="CHEBI:18420"/>
        <note>catalytic</note>
    </ligand>
</feature>
<dbReference type="GO" id="GO:0016787">
    <property type="term" value="F:hydrolase activity"/>
    <property type="evidence" value="ECO:0007669"/>
    <property type="project" value="UniProtKB-KW"/>
</dbReference>
<evidence type="ECO:0000256" key="11">
    <source>
        <dbReference type="ARBA" id="ARBA00023128"/>
    </source>
</evidence>
<sequence>MHILSLQGIMLLLSVIQQTKGGDRMPLGLQVCHQGAREGLVGKARPCAPGEAQGQVTPGGACVSWPQGSDWLSGFRGAHALRRKAGAAGKMVVKSFASRFRGSRRFLSGFVVGAVVGAAGAGLTAVQFLRSRDAEPALAVKEPDGSSEKALLEQFGFPLTGTETRCYTNHALSYDQSKRVPRWVLEHISKSKITGDADRKHCKFKPDPNIPPTFSAFNEDYVGSGWSRGHMAPAGNNKFSSKAMAETFYLSNIVPQNFDNNAGYWNRIEMYCRELTERFEDVWIVSGPLTLPQTGSDGKKNVSYQVIGKDNVAVPSHLYKVILARRSPESAEPLALGAFVVPNEAISFQPQLSEFQVSLRDLEKLSGLVFFPHLDRTSDIRNICEVDTCKLLDFREFTLYLSTRKIEGARSVLRLEKVMENLRSAGIEPDEYFMTRYKKKLEELRALEQSEVLERKPS</sequence>
<keyword evidence="10" id="KW-0809">Transit peptide</keyword>
<keyword evidence="11" id="KW-0496">Mitochondrion</keyword>
<dbReference type="PANTHER" id="PTHR13966:SF19">
    <property type="entry name" value="NUCLEASE EXOG, MITOCHONDRIAL"/>
    <property type="match status" value="1"/>
</dbReference>
<keyword evidence="12 18" id="KW-0472">Membrane</keyword>
<dbReference type="Pfam" id="PF18026">
    <property type="entry name" value="Exog_C"/>
    <property type="match status" value="1"/>
</dbReference>
<comment type="subunit">
    <text evidence="4">Homodimer.</text>
</comment>
<feature type="signal peptide" evidence="19">
    <location>
        <begin position="1"/>
        <end position="21"/>
    </location>
</feature>
<dbReference type="Gene3D" id="6.10.250.1250">
    <property type="match status" value="1"/>
</dbReference>
<evidence type="ECO:0000256" key="5">
    <source>
        <dbReference type="ARBA" id="ARBA00022722"/>
    </source>
</evidence>
<dbReference type="InterPro" id="IPR020821">
    <property type="entry name" value="ENPP1-3/EXOG-like_nuc-like"/>
</dbReference>
<feature type="domain" description="ENPP1-3/EXOG-like endonuclease/phosphodiesterase" evidence="20">
    <location>
        <begin position="167"/>
        <end position="377"/>
    </location>
</feature>
<dbReference type="GO" id="GO:0003676">
    <property type="term" value="F:nucleic acid binding"/>
    <property type="evidence" value="ECO:0007669"/>
    <property type="project" value="InterPro"/>
</dbReference>
<proteinExistence type="inferred from homology"/>
<evidence type="ECO:0000313" key="22">
    <source>
        <dbReference type="Ensembl" id="ENSSSCP00030011596.1"/>
    </source>
</evidence>
<evidence type="ECO:0000256" key="6">
    <source>
        <dbReference type="ARBA" id="ARBA00022723"/>
    </source>
</evidence>
<keyword evidence="9" id="KW-0378">Hydrolase</keyword>
<evidence type="ECO:0000256" key="3">
    <source>
        <dbReference type="ARBA" id="ARBA00010052"/>
    </source>
</evidence>
<evidence type="ECO:0000256" key="1">
    <source>
        <dbReference type="ARBA" id="ARBA00001968"/>
    </source>
</evidence>
<keyword evidence="6 17" id="KW-0479">Metal-binding</keyword>
<accession>A0A8D0VVR3</accession>
<name>A0A8D0VVR3_PIG</name>
<dbReference type="InterPro" id="IPR041003">
    <property type="entry name" value="Exog_C"/>
</dbReference>
<keyword evidence="19" id="KW-0732">Signal</keyword>
<feature type="domain" description="DNA/RNA non-specific endonuclease/pyrophosphatase/phosphodiesterase" evidence="21">
    <location>
        <begin position="166"/>
        <end position="377"/>
    </location>
</feature>
<dbReference type="SMART" id="SM00477">
    <property type="entry name" value="NUC"/>
    <property type="match status" value="1"/>
</dbReference>
<keyword evidence="7" id="KW-0255">Endonuclease</keyword>
<comment type="cofactor">
    <cofactor evidence="1">
        <name>a divalent metal cation</name>
        <dbReference type="ChEBI" id="CHEBI:60240"/>
    </cofactor>
</comment>